<dbReference type="AlphaFoldDB" id="A0A0F8YFY1"/>
<accession>A0A0F8YFY1</accession>
<proteinExistence type="predicted"/>
<organism evidence="1">
    <name type="scientific">marine sediment metagenome</name>
    <dbReference type="NCBI Taxonomy" id="412755"/>
    <lineage>
        <taxon>unclassified sequences</taxon>
        <taxon>metagenomes</taxon>
        <taxon>ecological metagenomes</taxon>
    </lineage>
</organism>
<name>A0A0F8YFY1_9ZZZZ</name>
<gene>
    <name evidence="1" type="ORF">LCGC14_3098300</name>
</gene>
<reference evidence="1" key="1">
    <citation type="journal article" date="2015" name="Nature">
        <title>Complex archaea that bridge the gap between prokaryotes and eukaryotes.</title>
        <authorList>
            <person name="Spang A."/>
            <person name="Saw J.H."/>
            <person name="Jorgensen S.L."/>
            <person name="Zaremba-Niedzwiedzka K."/>
            <person name="Martijn J."/>
            <person name="Lind A.E."/>
            <person name="van Eijk R."/>
            <person name="Schleper C."/>
            <person name="Guy L."/>
            <person name="Ettema T.J."/>
        </authorList>
    </citation>
    <scope>NUCLEOTIDE SEQUENCE</scope>
</reference>
<comment type="caution">
    <text evidence="1">The sequence shown here is derived from an EMBL/GenBank/DDBJ whole genome shotgun (WGS) entry which is preliminary data.</text>
</comment>
<evidence type="ECO:0000313" key="1">
    <source>
        <dbReference type="EMBL" id="KKK53089.1"/>
    </source>
</evidence>
<dbReference type="EMBL" id="LAZR01066683">
    <property type="protein sequence ID" value="KKK53089.1"/>
    <property type="molecule type" value="Genomic_DNA"/>
</dbReference>
<protein>
    <submittedName>
        <fullName evidence="1">Uncharacterized protein</fullName>
    </submittedName>
</protein>
<sequence length="107" mass="12926">HRLVFNGKEWERYFWDEETKGWALSHIIFGDEPHEVLAILQAHCWKIIRERYDYAHSATGQVHKIELYTKHRSVHQEWDISGYDLNTLLENTCTWIMNRELKENENG</sequence>
<feature type="non-terminal residue" evidence="1">
    <location>
        <position position="1"/>
    </location>
</feature>